<dbReference type="InterPro" id="IPR021125">
    <property type="entry name" value="DUF2127"/>
</dbReference>
<reference evidence="3" key="1">
    <citation type="journal article" date="2019" name="Int. J. Syst. Evol. Microbiol.">
        <title>The Global Catalogue of Microorganisms (GCM) 10K type strain sequencing project: providing services to taxonomists for standard genome sequencing and annotation.</title>
        <authorList>
            <consortium name="The Broad Institute Genomics Platform"/>
            <consortium name="The Broad Institute Genome Sequencing Center for Infectious Disease"/>
            <person name="Wu L."/>
            <person name="Ma J."/>
        </authorList>
    </citation>
    <scope>NUCLEOTIDE SEQUENCE [LARGE SCALE GENOMIC DNA]</scope>
    <source>
        <strain evidence="3">JCM 16916</strain>
    </source>
</reference>
<feature type="transmembrane region" description="Helical" evidence="1">
    <location>
        <begin position="105"/>
        <end position="124"/>
    </location>
</feature>
<keyword evidence="3" id="KW-1185">Reference proteome</keyword>
<proteinExistence type="predicted"/>
<dbReference type="Proteomes" id="UP001501727">
    <property type="component" value="Unassembled WGS sequence"/>
</dbReference>
<protein>
    <submittedName>
        <fullName evidence="2">DUF2127 domain-containing protein</fullName>
    </submittedName>
</protein>
<dbReference type="Pfam" id="PF09900">
    <property type="entry name" value="DUF2127"/>
    <property type="match status" value="1"/>
</dbReference>
<dbReference type="EMBL" id="BAAAZU010000026">
    <property type="protein sequence ID" value="GAA3930035.1"/>
    <property type="molecule type" value="Genomic_DNA"/>
</dbReference>
<sequence length="170" mass="18121">MTQARYNPDPHAHPGLHAIAIVEAAKGALAVLAASGLELLGPAPLQQFVQLLITRLQLDPDHGAMAWLANAINPGAVHMAAAAVFFYGALHLLEAWGLWRAKSWASWLGCVTAAAYLPFDAYALFAHPGWIALAVVAINVIVVWVLARDLLKRHRAAARQVPAPAKAPVP</sequence>
<keyword evidence="1" id="KW-0812">Transmembrane</keyword>
<organism evidence="2 3">
    <name type="scientific">Luteimonas lutimaris</name>
    <dbReference type="NCBI Taxonomy" id="698645"/>
    <lineage>
        <taxon>Bacteria</taxon>
        <taxon>Pseudomonadati</taxon>
        <taxon>Pseudomonadota</taxon>
        <taxon>Gammaproteobacteria</taxon>
        <taxon>Lysobacterales</taxon>
        <taxon>Lysobacteraceae</taxon>
        <taxon>Luteimonas</taxon>
    </lineage>
</organism>
<feature type="transmembrane region" description="Helical" evidence="1">
    <location>
        <begin position="75"/>
        <end position="93"/>
    </location>
</feature>
<name>A0ABP7MTM9_9GAMM</name>
<comment type="caution">
    <text evidence="2">The sequence shown here is derived from an EMBL/GenBank/DDBJ whole genome shotgun (WGS) entry which is preliminary data.</text>
</comment>
<evidence type="ECO:0000256" key="1">
    <source>
        <dbReference type="SAM" id="Phobius"/>
    </source>
</evidence>
<evidence type="ECO:0000313" key="2">
    <source>
        <dbReference type="EMBL" id="GAA3930035.1"/>
    </source>
</evidence>
<dbReference type="RefSeq" id="WP_344760297.1">
    <property type="nucleotide sequence ID" value="NZ_BAAAZU010000026.1"/>
</dbReference>
<evidence type="ECO:0000313" key="3">
    <source>
        <dbReference type="Proteomes" id="UP001501727"/>
    </source>
</evidence>
<keyword evidence="1" id="KW-0472">Membrane</keyword>
<accession>A0ABP7MTM9</accession>
<gene>
    <name evidence="2" type="ORF">GCM10022229_24620</name>
</gene>
<feature type="transmembrane region" description="Helical" evidence="1">
    <location>
        <begin position="130"/>
        <end position="147"/>
    </location>
</feature>
<keyword evidence="1" id="KW-1133">Transmembrane helix</keyword>